<proteinExistence type="predicted"/>
<dbReference type="EMBL" id="JADFTS010000002">
    <property type="protein sequence ID" value="KAF9619189.1"/>
    <property type="molecule type" value="Genomic_DNA"/>
</dbReference>
<sequence>MDGGGSQGEDDLPPPPSSASFGTKRIKLHRKPIDQHVVGNSSIPRKLRSAMNKRSRGVVSPPSKKLCHLLKETELSHLKKLKKNKKVGDGSNCSASQATNGPITKDEEEVVEALNSLASMFADNKPVKDTFTSEAERMEGSKSTAMVNISVGETARHNSLSKSSVLEQRNVSGGQKFNLDLDLSTAQENPEKVPLASRSDHTCDMPSGDAAKLRVSSQLCHGSDGTGLPRSVPHTSDHHEHKQLNGLYPVTFIAAEHDHLQPIKNAQQSSRHSAYIEGNLALWPALSTMNNSDVHGLLTRSSTGMAGLGSTGNYLATEKVHPASSQSRKSWKRCATHVYISYLIQAYRTTENNKARWPVPSYQLKLNEIPGLGITRTNDVKVDGLNRVFSAFSMNGMHGVFPVGDGMRNPDEMPGKIIQDQRQQQDQQTSKTSGNCSLQKQSCDFLSLSVDGGGDGSVSKAFNDKTNQRGGGDSAVQLHGPNLHLITQNQSPMPFSLPNTWYSSLHPSLLKVPEGHQLQVPQYHGGPQHTGHAGSAKQQQPHPTWATQLAFQYGTEGIISNVSKWQNGRDEASASHGTQPASLQSMDFVGTKFPSRPQHLLVSPASSSMGQRQQHHLYSGYDDVGIRSHYNGASHMQLFRNTEQLLPR</sequence>
<keyword evidence="3" id="KW-1185">Reference proteome</keyword>
<comment type="caution">
    <text evidence="2">The sequence shown here is derived from an EMBL/GenBank/DDBJ whole genome shotgun (WGS) entry which is preliminary data.</text>
</comment>
<feature type="region of interest" description="Disordered" evidence="1">
    <location>
        <begin position="85"/>
        <end position="105"/>
    </location>
</feature>
<name>A0A835IL41_9MAGN</name>
<feature type="region of interest" description="Disordered" evidence="1">
    <location>
        <begin position="220"/>
        <end position="240"/>
    </location>
</feature>
<organism evidence="2 3">
    <name type="scientific">Coptis chinensis</name>
    <dbReference type="NCBI Taxonomy" id="261450"/>
    <lineage>
        <taxon>Eukaryota</taxon>
        <taxon>Viridiplantae</taxon>
        <taxon>Streptophyta</taxon>
        <taxon>Embryophyta</taxon>
        <taxon>Tracheophyta</taxon>
        <taxon>Spermatophyta</taxon>
        <taxon>Magnoliopsida</taxon>
        <taxon>Ranunculales</taxon>
        <taxon>Ranunculaceae</taxon>
        <taxon>Coptidoideae</taxon>
        <taxon>Coptis</taxon>
    </lineage>
</organism>
<dbReference type="PANTHER" id="PTHR34792">
    <property type="entry name" value="OS02G0121500 PROTEIN"/>
    <property type="match status" value="1"/>
</dbReference>
<evidence type="ECO:0000313" key="2">
    <source>
        <dbReference type="EMBL" id="KAF9619189.1"/>
    </source>
</evidence>
<dbReference type="Proteomes" id="UP000631114">
    <property type="component" value="Unassembled WGS sequence"/>
</dbReference>
<dbReference type="PANTHER" id="PTHR34792:SF1">
    <property type="entry name" value="OS02G0121500 PROTEIN"/>
    <property type="match status" value="1"/>
</dbReference>
<feature type="compositionally biased region" description="Polar residues" evidence="1">
    <location>
        <begin position="91"/>
        <end position="102"/>
    </location>
</feature>
<evidence type="ECO:0000256" key="1">
    <source>
        <dbReference type="SAM" id="MobiDB-lite"/>
    </source>
</evidence>
<feature type="region of interest" description="Disordered" evidence="1">
    <location>
        <begin position="405"/>
        <end position="437"/>
    </location>
</feature>
<protein>
    <submittedName>
        <fullName evidence="2">Uncharacterized protein</fullName>
    </submittedName>
</protein>
<dbReference type="InterPro" id="IPR040305">
    <property type="entry name" value="At1g75730-like"/>
</dbReference>
<gene>
    <name evidence="2" type="ORF">IFM89_005743</name>
</gene>
<feature type="region of interest" description="Disordered" evidence="1">
    <location>
        <begin position="1"/>
        <end position="63"/>
    </location>
</feature>
<dbReference type="AlphaFoldDB" id="A0A835IL41"/>
<evidence type="ECO:0000313" key="3">
    <source>
        <dbReference type="Proteomes" id="UP000631114"/>
    </source>
</evidence>
<accession>A0A835IL41</accession>
<feature type="compositionally biased region" description="Basic residues" evidence="1">
    <location>
        <begin position="45"/>
        <end position="56"/>
    </location>
</feature>
<dbReference type="OrthoDB" id="778649at2759"/>
<reference evidence="2 3" key="1">
    <citation type="submission" date="2020-10" db="EMBL/GenBank/DDBJ databases">
        <title>The Coptis chinensis genome and diversification of protoberbering-type alkaloids.</title>
        <authorList>
            <person name="Wang B."/>
            <person name="Shu S."/>
            <person name="Song C."/>
            <person name="Liu Y."/>
        </authorList>
    </citation>
    <scope>NUCLEOTIDE SEQUENCE [LARGE SCALE GENOMIC DNA]</scope>
    <source>
        <strain evidence="2">HL-2020</strain>
        <tissue evidence="2">Leaf</tissue>
    </source>
</reference>